<reference evidence="1" key="1">
    <citation type="submission" date="2020-11" db="EMBL/GenBank/DDBJ databases">
        <title>Isolation and identification of active actinomycetes.</title>
        <authorList>
            <person name="Yu B."/>
        </authorList>
    </citation>
    <scope>NUCLEOTIDE SEQUENCE</scope>
    <source>
        <strain evidence="1">NEAU-YB345</strain>
    </source>
</reference>
<gene>
    <name evidence="1" type="ORF">I2501_14330</name>
</gene>
<evidence type="ECO:0000313" key="1">
    <source>
        <dbReference type="EMBL" id="MBF9069199.1"/>
    </source>
</evidence>
<sequence length="135" mass="15032">MTDLGQLKPGRIVPSLDLRREDGLTALARSVQARVGAAHAWRSFTRTDQEWEEWAPLNPHRQYWLIRLAGEPVGITKLEPKPGGEVEVRTFGLLPVALFTRCDSRCSPDSTALVELLFEEAMKGPTRPAGPFDLP</sequence>
<dbReference type="AlphaFoldDB" id="A0A931FG71"/>
<evidence type="ECO:0000313" key="2">
    <source>
        <dbReference type="Proteomes" id="UP000657385"/>
    </source>
</evidence>
<dbReference type="Proteomes" id="UP000657385">
    <property type="component" value="Unassembled WGS sequence"/>
</dbReference>
<name>A0A931FG71_9ACTN</name>
<proteinExistence type="predicted"/>
<keyword evidence="2" id="KW-1185">Reference proteome</keyword>
<dbReference type="EMBL" id="JADPRT010000005">
    <property type="protein sequence ID" value="MBF9069199.1"/>
    <property type="molecule type" value="Genomic_DNA"/>
</dbReference>
<accession>A0A931FG71</accession>
<protein>
    <recommendedName>
        <fullName evidence="3">GNAT family N-acetyltransferase</fullName>
    </recommendedName>
</protein>
<dbReference type="Gene3D" id="3.40.630.30">
    <property type="match status" value="1"/>
</dbReference>
<evidence type="ECO:0008006" key="3">
    <source>
        <dbReference type="Google" id="ProtNLM"/>
    </source>
</evidence>
<comment type="caution">
    <text evidence="1">The sequence shown here is derived from an EMBL/GenBank/DDBJ whole genome shotgun (WGS) entry which is preliminary data.</text>
</comment>
<organism evidence="1 2">
    <name type="scientific">Streptacidiphilus fuscans</name>
    <dbReference type="NCBI Taxonomy" id="2789292"/>
    <lineage>
        <taxon>Bacteria</taxon>
        <taxon>Bacillati</taxon>
        <taxon>Actinomycetota</taxon>
        <taxon>Actinomycetes</taxon>
        <taxon>Kitasatosporales</taxon>
        <taxon>Streptomycetaceae</taxon>
        <taxon>Streptacidiphilus</taxon>
    </lineage>
</organism>
<dbReference type="RefSeq" id="WP_196194359.1">
    <property type="nucleotide sequence ID" value="NZ_JADPRT010000005.1"/>
</dbReference>